<dbReference type="PANTHER" id="PTHR21256:SF14">
    <property type="entry name" value="HISTIDINOL DEHYDROGENASE"/>
    <property type="match status" value="1"/>
</dbReference>
<dbReference type="Gene3D" id="1.20.5.1300">
    <property type="match status" value="1"/>
</dbReference>
<dbReference type="PANTHER" id="PTHR21256">
    <property type="entry name" value="HISTIDINOL DEHYDROGENASE HDH"/>
    <property type="match status" value="1"/>
</dbReference>
<organism evidence="5">
    <name type="scientific">marine metagenome</name>
    <dbReference type="NCBI Taxonomy" id="408172"/>
    <lineage>
        <taxon>unclassified sequences</taxon>
        <taxon>metagenomes</taxon>
        <taxon>ecological metagenomes</taxon>
    </lineage>
</organism>
<dbReference type="CDD" id="cd06572">
    <property type="entry name" value="Histidinol_dh"/>
    <property type="match status" value="1"/>
</dbReference>
<dbReference type="PRINTS" id="PR00083">
    <property type="entry name" value="HOLDHDRGNASE"/>
</dbReference>
<dbReference type="Gene3D" id="3.40.50.1980">
    <property type="entry name" value="Nitrogenase molybdenum iron protein domain"/>
    <property type="match status" value="2"/>
</dbReference>
<dbReference type="SUPFAM" id="SSF53720">
    <property type="entry name" value="ALDH-like"/>
    <property type="match status" value="1"/>
</dbReference>
<dbReference type="Pfam" id="PF00815">
    <property type="entry name" value="Histidinol_dh"/>
    <property type="match status" value="1"/>
</dbReference>
<dbReference type="EMBL" id="UINC01149181">
    <property type="protein sequence ID" value="SVD41488.1"/>
    <property type="molecule type" value="Genomic_DNA"/>
</dbReference>
<gene>
    <name evidence="5" type="ORF">METZ01_LOCUS394342</name>
</gene>
<evidence type="ECO:0000313" key="5">
    <source>
        <dbReference type="EMBL" id="SVD41488.1"/>
    </source>
</evidence>
<dbReference type="GO" id="GO:0004399">
    <property type="term" value="F:histidinol dehydrogenase activity"/>
    <property type="evidence" value="ECO:0007669"/>
    <property type="project" value="TreeGrafter"/>
</dbReference>
<dbReference type="InterPro" id="IPR016161">
    <property type="entry name" value="Ald_DH/histidinol_DH"/>
</dbReference>
<evidence type="ECO:0000256" key="2">
    <source>
        <dbReference type="ARBA" id="ARBA00022723"/>
    </source>
</evidence>
<protein>
    <recommendedName>
        <fullName evidence="6">Histidinol dehydrogenase</fullName>
    </recommendedName>
</protein>
<evidence type="ECO:0000256" key="1">
    <source>
        <dbReference type="ARBA" id="ARBA00001947"/>
    </source>
</evidence>
<dbReference type="InterPro" id="IPR012131">
    <property type="entry name" value="Hstdl_DH"/>
</dbReference>
<dbReference type="NCBIfam" id="TIGR00069">
    <property type="entry name" value="hisD"/>
    <property type="match status" value="1"/>
</dbReference>
<keyword evidence="2" id="KW-0479">Metal-binding</keyword>
<dbReference type="PROSITE" id="PS00611">
    <property type="entry name" value="HISOL_DEHYDROGENASE"/>
    <property type="match status" value="1"/>
</dbReference>
<keyword evidence="4" id="KW-0560">Oxidoreductase</keyword>
<evidence type="ECO:0000256" key="4">
    <source>
        <dbReference type="ARBA" id="ARBA00023002"/>
    </source>
</evidence>
<dbReference type="GO" id="GO:0005829">
    <property type="term" value="C:cytosol"/>
    <property type="evidence" value="ECO:0007669"/>
    <property type="project" value="TreeGrafter"/>
</dbReference>
<dbReference type="InterPro" id="IPR001692">
    <property type="entry name" value="Histidinol_DH_CS"/>
</dbReference>
<evidence type="ECO:0008006" key="6">
    <source>
        <dbReference type="Google" id="ProtNLM"/>
    </source>
</evidence>
<keyword evidence="3" id="KW-0862">Zinc</keyword>
<dbReference type="GO" id="GO:0000105">
    <property type="term" value="P:L-histidine biosynthetic process"/>
    <property type="evidence" value="ECO:0007669"/>
    <property type="project" value="UniProtKB-ARBA"/>
</dbReference>
<sequence>IQFSYDRVRKFAEAQLKNYGQNFEVELSKGLFAGQTLVPVNTAGCYVPAGRYAHIASAVMSITTAKVAGVKNIICCSSPKPNIGAHPKIIYTADLCGADVILNLGGVQAIAAMAFGFFGNAPADILVGPGNQFVAEAKRILFGKVGIDLFAGPTEIAIIAGKTADPEIVAYDLVGQAEHGYNSPAWLFTTDKKLADTVMKKVPELIQDLPEFPRSNAEAAWRDYGEVILCENNEEMAKISDEYAPEHLEVQTENLDWWLKRLKNYGSLFLGEETTVAYGDKCSGTNH</sequence>
<feature type="non-terminal residue" evidence="5">
    <location>
        <position position="1"/>
    </location>
</feature>
<dbReference type="GO" id="GO:0051287">
    <property type="term" value="F:NAD binding"/>
    <property type="evidence" value="ECO:0007669"/>
    <property type="project" value="InterPro"/>
</dbReference>
<accession>A0A382V6G1</accession>
<feature type="non-terminal residue" evidence="5">
    <location>
        <position position="287"/>
    </location>
</feature>
<reference evidence="5" key="1">
    <citation type="submission" date="2018-05" db="EMBL/GenBank/DDBJ databases">
        <authorList>
            <person name="Lanie J.A."/>
            <person name="Ng W.-L."/>
            <person name="Kazmierczak K.M."/>
            <person name="Andrzejewski T.M."/>
            <person name="Davidsen T.M."/>
            <person name="Wayne K.J."/>
            <person name="Tettelin H."/>
            <person name="Glass J.I."/>
            <person name="Rusch D."/>
            <person name="Podicherti R."/>
            <person name="Tsui H.-C.T."/>
            <person name="Winkler M.E."/>
        </authorList>
    </citation>
    <scope>NUCLEOTIDE SEQUENCE</scope>
</reference>
<dbReference type="GO" id="GO:0046872">
    <property type="term" value="F:metal ion binding"/>
    <property type="evidence" value="ECO:0007669"/>
    <property type="project" value="UniProtKB-KW"/>
</dbReference>
<name>A0A382V6G1_9ZZZZ</name>
<comment type="cofactor">
    <cofactor evidence="1">
        <name>Zn(2+)</name>
        <dbReference type="ChEBI" id="CHEBI:29105"/>
    </cofactor>
</comment>
<proteinExistence type="predicted"/>
<dbReference type="FunFam" id="3.40.50.1980:FF:000001">
    <property type="entry name" value="Histidinol dehydrogenase"/>
    <property type="match status" value="1"/>
</dbReference>
<dbReference type="AlphaFoldDB" id="A0A382V6G1"/>
<evidence type="ECO:0000256" key="3">
    <source>
        <dbReference type="ARBA" id="ARBA00022833"/>
    </source>
</evidence>